<dbReference type="GO" id="GO:0008800">
    <property type="term" value="F:beta-lactamase activity"/>
    <property type="evidence" value="ECO:0007669"/>
    <property type="project" value="UniProtKB-EC"/>
</dbReference>
<keyword evidence="1" id="KW-1133">Transmembrane helix</keyword>
<dbReference type="SUPFAM" id="SSF56601">
    <property type="entry name" value="beta-lactamase/transpeptidase-like"/>
    <property type="match status" value="1"/>
</dbReference>
<evidence type="ECO:0000313" key="3">
    <source>
        <dbReference type="EMBL" id="PYY29803.1"/>
    </source>
</evidence>
<proteinExistence type="predicted"/>
<dbReference type="Gene3D" id="3.40.710.10">
    <property type="entry name" value="DD-peptidase/beta-lactamase superfamily"/>
    <property type="match status" value="1"/>
</dbReference>
<protein>
    <submittedName>
        <fullName evidence="3">FmtA-like protein</fullName>
        <ecNumber evidence="3">3.5.2.6</ecNumber>
    </submittedName>
</protein>
<reference evidence="3 4" key="1">
    <citation type="submission" date="2018-01" db="EMBL/GenBank/DDBJ databases">
        <title>Genome sequence of the PGP bacterium Paenibacillus illinoisensis E3.</title>
        <authorList>
            <person name="Rolli E."/>
            <person name="Marasco R."/>
            <person name="Bessem C."/>
            <person name="Michoud G."/>
            <person name="Gaiarsa S."/>
            <person name="Borin S."/>
            <person name="Daffonchio D."/>
        </authorList>
    </citation>
    <scope>NUCLEOTIDE SEQUENCE [LARGE SCALE GENOMIC DNA]</scope>
    <source>
        <strain evidence="3 4">E3</strain>
    </source>
</reference>
<feature type="transmembrane region" description="Helical" evidence="1">
    <location>
        <begin position="543"/>
        <end position="566"/>
    </location>
</feature>
<dbReference type="InterPro" id="IPR050491">
    <property type="entry name" value="AmpC-like"/>
</dbReference>
<dbReference type="PANTHER" id="PTHR46825:SF9">
    <property type="entry name" value="BETA-LACTAMASE-RELATED DOMAIN-CONTAINING PROTEIN"/>
    <property type="match status" value="1"/>
</dbReference>
<feature type="transmembrane region" description="Helical" evidence="1">
    <location>
        <begin position="511"/>
        <end position="531"/>
    </location>
</feature>
<keyword evidence="1" id="KW-0472">Membrane</keyword>
<gene>
    <name evidence="3" type="ORF">PIL02S_02008</name>
</gene>
<evidence type="ECO:0000259" key="2">
    <source>
        <dbReference type="Pfam" id="PF00144"/>
    </source>
</evidence>
<dbReference type="EC" id="3.5.2.6" evidence="3"/>
<dbReference type="RefSeq" id="WP_181429750.1">
    <property type="nucleotide sequence ID" value="NZ_PRLG01000015.1"/>
</dbReference>
<name>A0A2W0C9V4_9BACL</name>
<evidence type="ECO:0000313" key="4">
    <source>
        <dbReference type="Proteomes" id="UP000247459"/>
    </source>
</evidence>
<dbReference type="EMBL" id="PRLG01000015">
    <property type="protein sequence ID" value="PYY29803.1"/>
    <property type="molecule type" value="Genomic_DNA"/>
</dbReference>
<evidence type="ECO:0000256" key="1">
    <source>
        <dbReference type="SAM" id="Phobius"/>
    </source>
</evidence>
<dbReference type="InterPro" id="IPR012338">
    <property type="entry name" value="Beta-lactam/transpept-like"/>
</dbReference>
<dbReference type="InterPro" id="IPR001466">
    <property type="entry name" value="Beta-lactam-related"/>
</dbReference>
<keyword evidence="1" id="KW-0812">Transmembrane</keyword>
<dbReference type="AlphaFoldDB" id="A0A2W0C9V4"/>
<sequence>MQKNCQRDFGFHTINKVIACVLSLVFVIIACAVPVYAETGNMETTPSRIPLSSLEETIDSYVTTHERNTAAVSVIAIKDGQTIFNKAYGYADIEQQRKADSSTVFEWGSVTKLLVWTSVMQLVEQGKLDLDTNIQEYLPKGFLKKLEYDAPITLLDLMNHQAGWEDKMIDLWYQSENQVMDLGETLQKFEPKQIYEPRSVVAYSNYGVAMAAYIVELQSGQPFYEYVNEHIFKPLDMKETTIHPSHQDRPDLMLRRDQVQGYTPNVELIPKTKVYMNIYPAGGAMGTAEDAAKFLAALMPINHGHLLFKNKETLNEMLSTSLYYDGTSIPRIAHGFFEVEYWTPALEHGGNTLGFSNKLVFDPESNFGLVVMTNQFEEEVYCFGLVQKLFGNNYRTSSVTSGNDGYYLTTRRSGSGFTKFYAYLLMEKYSTFELSNFTNVVEKDGIVKKVSFTYNDYVRVSSSTLVLITASFIAFAVAIVLNLRAIIGYLFRLSKYKQKKWERPGTGFDKYHVAINIAGLAFVLNTIVLGMRAVSLNSSYSSLRIHLIFNLIYVILALAYLVLLTYKLRKISYSKKRKAVYIMSGLSAFLFAAFILGWDLYF</sequence>
<dbReference type="Proteomes" id="UP000247459">
    <property type="component" value="Unassembled WGS sequence"/>
</dbReference>
<dbReference type="PANTHER" id="PTHR46825">
    <property type="entry name" value="D-ALANYL-D-ALANINE-CARBOXYPEPTIDASE/ENDOPEPTIDASE AMPH"/>
    <property type="match status" value="1"/>
</dbReference>
<feature type="domain" description="Beta-lactamase-related" evidence="2">
    <location>
        <begin position="66"/>
        <end position="378"/>
    </location>
</feature>
<dbReference type="PROSITE" id="PS51257">
    <property type="entry name" value="PROKAR_LIPOPROTEIN"/>
    <property type="match status" value="1"/>
</dbReference>
<organism evidence="3 4">
    <name type="scientific">Paenibacillus illinoisensis</name>
    <dbReference type="NCBI Taxonomy" id="59845"/>
    <lineage>
        <taxon>Bacteria</taxon>
        <taxon>Bacillati</taxon>
        <taxon>Bacillota</taxon>
        <taxon>Bacilli</taxon>
        <taxon>Bacillales</taxon>
        <taxon>Paenibacillaceae</taxon>
        <taxon>Paenibacillus</taxon>
    </lineage>
</organism>
<accession>A0A2W0C9V4</accession>
<feature type="transmembrane region" description="Helical" evidence="1">
    <location>
        <begin position="578"/>
        <end position="598"/>
    </location>
</feature>
<keyword evidence="3" id="KW-0378">Hydrolase</keyword>
<dbReference type="Pfam" id="PF00144">
    <property type="entry name" value="Beta-lactamase"/>
    <property type="match status" value="1"/>
</dbReference>
<feature type="transmembrane region" description="Helical" evidence="1">
    <location>
        <begin position="465"/>
        <end position="491"/>
    </location>
</feature>
<comment type="caution">
    <text evidence="3">The sequence shown here is derived from an EMBL/GenBank/DDBJ whole genome shotgun (WGS) entry which is preliminary data.</text>
</comment>